<comment type="caution">
    <text evidence="5">The sequence shown here is derived from an EMBL/GenBank/DDBJ whole genome shotgun (WGS) entry which is preliminary data.</text>
</comment>
<dbReference type="InterPro" id="IPR026444">
    <property type="entry name" value="Secre_tail"/>
</dbReference>
<dbReference type="Pfam" id="PF18962">
    <property type="entry name" value="Por_Secre_tail"/>
    <property type="match status" value="1"/>
</dbReference>
<evidence type="ECO:0000313" key="6">
    <source>
        <dbReference type="Proteomes" id="UP001143543"/>
    </source>
</evidence>
<dbReference type="InterPro" id="IPR014756">
    <property type="entry name" value="Ig_E-set"/>
</dbReference>
<evidence type="ECO:0000256" key="1">
    <source>
        <dbReference type="ARBA" id="ARBA00008061"/>
    </source>
</evidence>
<proteinExistence type="inferred from homology"/>
<evidence type="ECO:0000256" key="2">
    <source>
        <dbReference type="ARBA" id="ARBA00022729"/>
    </source>
</evidence>
<dbReference type="RefSeq" id="WP_281764173.1">
    <property type="nucleotide sequence ID" value="NZ_BRVO01000001.1"/>
</dbReference>
<gene>
    <name evidence="5" type="ORF">Y10_09060</name>
</gene>
<dbReference type="SMART" id="SM00642">
    <property type="entry name" value="Aamy"/>
    <property type="match status" value="1"/>
</dbReference>
<dbReference type="Gene3D" id="3.20.20.80">
    <property type="entry name" value="Glycosidases"/>
    <property type="match status" value="1"/>
</dbReference>
<dbReference type="CDD" id="cd11350">
    <property type="entry name" value="AmyAc_4"/>
    <property type="match status" value="1"/>
</dbReference>
<dbReference type="InterPro" id="IPR017853">
    <property type="entry name" value="GH"/>
</dbReference>
<keyword evidence="6" id="KW-1185">Reference proteome</keyword>
<comment type="similarity">
    <text evidence="1">Belongs to the glycosyl hydrolase 13 family.</text>
</comment>
<dbReference type="PANTHER" id="PTHR43002">
    <property type="entry name" value="GLYCOGEN DEBRANCHING ENZYME"/>
    <property type="match status" value="1"/>
</dbReference>
<name>A0ABQ5MGM5_9FLAO</name>
<dbReference type="Pfam" id="PF02922">
    <property type="entry name" value="CBM_48"/>
    <property type="match status" value="1"/>
</dbReference>
<dbReference type="InterPro" id="IPR004193">
    <property type="entry name" value="Glyco_hydro_13_N"/>
</dbReference>
<dbReference type="SUPFAM" id="SSF81296">
    <property type="entry name" value="E set domains"/>
    <property type="match status" value="1"/>
</dbReference>
<dbReference type="SUPFAM" id="SSF51445">
    <property type="entry name" value="(Trans)glycosidases"/>
    <property type="match status" value="1"/>
</dbReference>
<dbReference type="InterPro" id="IPR006047">
    <property type="entry name" value="GH13_cat_dom"/>
</dbReference>
<dbReference type="InterPro" id="IPR013783">
    <property type="entry name" value="Ig-like_fold"/>
</dbReference>
<feature type="chain" id="PRO_5045400995" description="Glycosyl hydrolase family 13 catalytic domain-containing protein" evidence="3">
    <location>
        <begin position="19"/>
        <end position="934"/>
    </location>
</feature>
<feature type="domain" description="Glycosyl hydrolase family 13 catalytic" evidence="4">
    <location>
        <begin position="375"/>
        <end position="753"/>
    </location>
</feature>
<organism evidence="5 6">
    <name type="scientific">Neptunitalea lumnitzerae</name>
    <dbReference type="NCBI Taxonomy" id="2965509"/>
    <lineage>
        <taxon>Bacteria</taxon>
        <taxon>Pseudomonadati</taxon>
        <taxon>Bacteroidota</taxon>
        <taxon>Flavobacteriia</taxon>
        <taxon>Flavobacteriales</taxon>
        <taxon>Flavobacteriaceae</taxon>
        <taxon>Neptunitalea</taxon>
    </lineage>
</organism>
<dbReference type="EMBL" id="BRVO01000001">
    <property type="protein sequence ID" value="GLB48538.1"/>
    <property type="molecule type" value="Genomic_DNA"/>
</dbReference>
<evidence type="ECO:0000259" key="4">
    <source>
        <dbReference type="SMART" id="SM00642"/>
    </source>
</evidence>
<keyword evidence="2 3" id="KW-0732">Signal</keyword>
<protein>
    <recommendedName>
        <fullName evidence="4">Glycosyl hydrolase family 13 catalytic domain-containing protein</fullName>
    </recommendedName>
</protein>
<dbReference type="Proteomes" id="UP001143543">
    <property type="component" value="Unassembled WGS sequence"/>
</dbReference>
<reference evidence="5" key="1">
    <citation type="submission" date="2022-07" db="EMBL/GenBank/DDBJ databases">
        <title>Taxonomy of Novel Oxalotrophic and Methylotrophic Bacteria.</title>
        <authorList>
            <person name="Sahin N."/>
            <person name="Tani A."/>
        </authorList>
    </citation>
    <scope>NUCLEOTIDE SEQUENCE</scope>
    <source>
        <strain evidence="5">Y10</strain>
    </source>
</reference>
<feature type="signal peptide" evidence="3">
    <location>
        <begin position="1"/>
        <end position="18"/>
    </location>
</feature>
<evidence type="ECO:0000313" key="5">
    <source>
        <dbReference type="EMBL" id="GLB48538.1"/>
    </source>
</evidence>
<evidence type="ECO:0000256" key="3">
    <source>
        <dbReference type="SAM" id="SignalP"/>
    </source>
</evidence>
<dbReference type="NCBIfam" id="TIGR04183">
    <property type="entry name" value="Por_Secre_tail"/>
    <property type="match status" value="1"/>
</dbReference>
<accession>A0ABQ5MGM5</accession>
<dbReference type="Pfam" id="PF00128">
    <property type="entry name" value="Alpha-amylase"/>
    <property type="match status" value="1"/>
</dbReference>
<dbReference type="Gene3D" id="2.60.40.10">
    <property type="entry name" value="Immunoglobulins"/>
    <property type="match status" value="1"/>
</dbReference>
<sequence length="934" mass="104073">MKNITTLLLFLCALTGWSQITTTPNPPEADQAVTIYFDKAGTGLASYTGTIYAHMGVTVDGNVWQNVVGSWGNNTTQPSFTLVSGTTYSLDITPDLYTYFGVPTTSTISQISMVLRSADGSQQTSPDYFIEVGGFQMTALSPDEDSNTIVPSGGTLPISAATSLAANWTLTRNGTSVATATNTTTFSSNQTITGDSSFELTATSVATSEVITKQFSAITTPNVTSQAIPTGIVQGINYDDTDPTKVTLALYAPNKNYVHVIGSFNNWQISNSYLMHRDTSDSDLFWIEITGLTAGDVYSFQYRTDDGVKVADPYSDLILSPNDDPYIDNITYPNMPVYPSGQEFAVSVIQTNQADYNWQTTDFDRPDKEDLIIYELLIRDFNTEKTWTSLSNQIDYFKNLNINAIEIMPVMEFEGNISWGYNTAFHLALDKAYGPADTMKEFIDLCHENGIAVILDVALNHVYGRSPLVRMWMNDPDGDGYGSPTAANPYLNVNAMHAYSVGYDLNHQSTATQYYVERTIEHWINEFHIDGFRWDLTKGFTNNCTSGDENCTNAYQADRVAILKQYADYQWALDPDFYVIFEHLGTDAEQVEWTDYRINEDKGIMVWGKYTDPYNQNTMGYTSDSNFNGMDFENHGYAEPRLVGFAESHDEERMMFKNTAYGNASGTYNVQNTATGLERMKTLGAVLFTIPGPKMFWQFGELGYDYSINYCENGTINNDCRTNPKPIPSEIGYTTDANRTSVYDTWAEIIDLRLTEEVFDTETFTITSNQGNLLPKIHVWNDDLAATDLKDVVVLANFNVTSSNVAPTFPYTGTWYNLLDGSTINVTSTGTDYILNLAPGEYRIYGNQQPGLATNNPEVENIKLYPNPAQNYFSLSAATNKVQLFNTNGQLLGNYEGDFEAHSKFDISHLNTGFYIIKVIGTNGSYNSFKLFKN</sequence>